<dbReference type="EMBL" id="AAWS01000038">
    <property type="protein sequence ID" value="EAY26150.1"/>
    <property type="molecule type" value="Genomic_DNA"/>
</dbReference>
<reference evidence="1 2" key="1">
    <citation type="submission" date="2007-01" db="EMBL/GenBank/DDBJ databases">
        <authorList>
            <person name="Haygood M."/>
            <person name="Podell S."/>
            <person name="Anderson C."/>
            <person name="Hopkinson B."/>
            <person name="Roe K."/>
            <person name="Barbeau K."/>
            <person name="Gaasterland T."/>
            <person name="Ferriera S."/>
            <person name="Johnson J."/>
            <person name="Kravitz S."/>
            <person name="Beeson K."/>
            <person name="Sutton G."/>
            <person name="Rogers Y.-H."/>
            <person name="Friedman R."/>
            <person name="Frazier M."/>
            <person name="Venter J.C."/>
        </authorList>
    </citation>
    <scope>NUCLEOTIDE SEQUENCE [LARGE SCALE GENOMIC DNA]</scope>
    <source>
        <strain evidence="1 2">ATCC 23134</strain>
    </source>
</reference>
<keyword evidence="2" id="KW-1185">Reference proteome</keyword>
<comment type="caution">
    <text evidence="1">The sequence shown here is derived from an EMBL/GenBank/DDBJ whole genome shotgun (WGS) entry which is preliminary data.</text>
</comment>
<proteinExistence type="predicted"/>
<organism evidence="1 2">
    <name type="scientific">Microscilla marina ATCC 23134</name>
    <dbReference type="NCBI Taxonomy" id="313606"/>
    <lineage>
        <taxon>Bacteria</taxon>
        <taxon>Pseudomonadati</taxon>
        <taxon>Bacteroidota</taxon>
        <taxon>Cytophagia</taxon>
        <taxon>Cytophagales</taxon>
        <taxon>Microscillaceae</taxon>
        <taxon>Microscilla</taxon>
    </lineage>
</organism>
<name>A1ZU37_MICM2</name>
<evidence type="ECO:0000313" key="2">
    <source>
        <dbReference type="Proteomes" id="UP000004095"/>
    </source>
</evidence>
<accession>A1ZU37</accession>
<dbReference type="AlphaFoldDB" id="A1ZU37"/>
<dbReference type="Proteomes" id="UP000004095">
    <property type="component" value="Unassembled WGS sequence"/>
</dbReference>
<gene>
    <name evidence="1" type="ORF">M23134_06023</name>
</gene>
<sequence>MKSFIKQSKRLISRHTRQIKKEKISGYLQSKIIAYTCVNEKKKKT</sequence>
<protein>
    <submittedName>
        <fullName evidence="1">Uncharacterized protein</fullName>
    </submittedName>
</protein>
<evidence type="ECO:0000313" key="1">
    <source>
        <dbReference type="EMBL" id="EAY26150.1"/>
    </source>
</evidence>